<name>A0A4Y5UHY7_CUPSA</name>
<protein>
    <submittedName>
        <fullName evidence="2">Toxin 39</fullName>
    </submittedName>
</protein>
<evidence type="ECO:0000313" key="2">
    <source>
        <dbReference type="EMBL" id="QDC23143.1"/>
    </source>
</evidence>
<reference evidence="2" key="1">
    <citation type="journal article" date="2019" name="Toxins">
        <title>The dual prey-inactivation strategy of spiders-in-depth venomic analysis of Cupiennius salei.</title>
        <authorList>
            <person name="Kuhn-Nentwig L."/>
            <person name="Langenegger N."/>
            <person name="Heller M."/>
            <person name="Koua D."/>
            <person name="Nentwig W."/>
        </authorList>
    </citation>
    <scope>NUCLEOTIDE SEQUENCE</scope>
    <source>
        <tissue evidence="2">Venom gland</tissue>
    </source>
</reference>
<organism evidence="2">
    <name type="scientific">Cupiennius salei</name>
    <name type="common">American wandering spider</name>
    <dbReference type="NCBI Taxonomy" id="6928"/>
    <lineage>
        <taxon>Eukaryota</taxon>
        <taxon>Metazoa</taxon>
        <taxon>Ecdysozoa</taxon>
        <taxon>Arthropoda</taxon>
        <taxon>Chelicerata</taxon>
        <taxon>Arachnida</taxon>
        <taxon>Araneae</taxon>
        <taxon>Araneomorphae</taxon>
        <taxon>Entelegynae</taxon>
        <taxon>Lycosoidea</taxon>
        <taxon>Ctenidae</taxon>
        <taxon>Cupiennius</taxon>
    </lineage>
</organism>
<accession>A0A4Y5UHY7</accession>
<proteinExistence type="evidence at transcript level"/>
<sequence precursor="true">MKLAIIMLFSLVLLAVASESIEESRKEEYPEEVRSCADRKEKCTKGDDCSCCGAWNKCDCNWPDRPGCYCMRGMMATRISKMKCRKGKSK</sequence>
<feature type="chain" id="PRO_5021262667" evidence="1">
    <location>
        <begin position="18"/>
        <end position="90"/>
    </location>
</feature>
<keyword evidence="1" id="KW-0732">Signal</keyword>
<dbReference type="AlphaFoldDB" id="A0A4Y5UHY7"/>
<evidence type="ECO:0000256" key="1">
    <source>
        <dbReference type="SAM" id="SignalP"/>
    </source>
</evidence>
<dbReference type="EMBL" id="MH754608">
    <property type="protein sequence ID" value="QDC23143.1"/>
    <property type="molecule type" value="mRNA"/>
</dbReference>
<feature type="signal peptide" evidence="1">
    <location>
        <begin position="1"/>
        <end position="17"/>
    </location>
</feature>